<dbReference type="SUPFAM" id="SSF52949">
    <property type="entry name" value="Macro domain-like"/>
    <property type="match status" value="1"/>
</dbReference>
<reference evidence="1 2" key="1">
    <citation type="submission" date="2024-01" db="EMBL/GenBank/DDBJ databases">
        <title>Complete genome of Cladobotryum mycophilum ATHUM6906.</title>
        <authorList>
            <person name="Christinaki A.C."/>
            <person name="Myridakis A.I."/>
            <person name="Kouvelis V.N."/>
        </authorList>
    </citation>
    <scope>NUCLEOTIDE SEQUENCE [LARGE SCALE GENOMIC DNA]</scope>
    <source>
        <strain evidence="1 2">ATHUM6906</strain>
    </source>
</reference>
<proteinExistence type="predicted"/>
<name>A0ABR0SIG3_9HYPO</name>
<comment type="caution">
    <text evidence="1">The sequence shown here is derived from an EMBL/GenBank/DDBJ whole genome shotgun (WGS) entry which is preliminary data.</text>
</comment>
<evidence type="ECO:0008006" key="3">
    <source>
        <dbReference type="Google" id="ProtNLM"/>
    </source>
</evidence>
<gene>
    <name evidence="1" type="ORF">PT974_05335</name>
</gene>
<evidence type="ECO:0000313" key="1">
    <source>
        <dbReference type="EMBL" id="KAK5991942.1"/>
    </source>
</evidence>
<accession>A0ABR0SIG3</accession>
<protein>
    <recommendedName>
        <fullName evidence="3">Macro domain-like protein</fullName>
    </recommendedName>
</protein>
<evidence type="ECO:0000313" key="2">
    <source>
        <dbReference type="Proteomes" id="UP001338125"/>
    </source>
</evidence>
<dbReference type="EMBL" id="JAVFKD010000012">
    <property type="protein sequence ID" value="KAK5991942.1"/>
    <property type="molecule type" value="Genomic_DNA"/>
</dbReference>
<organism evidence="1 2">
    <name type="scientific">Cladobotryum mycophilum</name>
    <dbReference type="NCBI Taxonomy" id="491253"/>
    <lineage>
        <taxon>Eukaryota</taxon>
        <taxon>Fungi</taxon>
        <taxon>Dikarya</taxon>
        <taxon>Ascomycota</taxon>
        <taxon>Pezizomycotina</taxon>
        <taxon>Sordariomycetes</taxon>
        <taxon>Hypocreomycetidae</taxon>
        <taxon>Hypocreales</taxon>
        <taxon>Hypocreaceae</taxon>
        <taxon>Cladobotryum</taxon>
    </lineage>
</organism>
<dbReference type="Gene3D" id="3.40.220.10">
    <property type="entry name" value="Leucine Aminopeptidase, subunit E, domain 1"/>
    <property type="match status" value="1"/>
</dbReference>
<sequence>MVTVLERTVLSNRINPNRLQHQNGIHTTLSPSAHHPCPLHARQLRQRPQIRPRIAQPLLPPHHIPRLRPLPPPPAVQFDAIVSPANSYGRLDGGFDDAISRALSPRDDYLALTRVAQQRLYDEWRGFAPPGTCTLVRVPPDFQARSKNVWGTKYLALCPTMRIPQEVTWDREVVYECIWSLLCAVDKHNRSVHAGSGDATEEIRSLLMVPMGTSVGQISAEKWASQTALALKHYIDAVENPTKWSALEPIQIYEHVNEVVATYTHT</sequence>
<dbReference type="InterPro" id="IPR043472">
    <property type="entry name" value="Macro_dom-like"/>
</dbReference>
<keyword evidence="2" id="KW-1185">Reference proteome</keyword>
<dbReference type="Proteomes" id="UP001338125">
    <property type="component" value="Unassembled WGS sequence"/>
</dbReference>